<evidence type="ECO:0000313" key="3">
    <source>
        <dbReference type="Proteomes" id="UP000001861"/>
    </source>
</evidence>
<feature type="compositionally biased region" description="Basic residues" evidence="1">
    <location>
        <begin position="11"/>
        <end position="20"/>
    </location>
</feature>
<accession>D6RNG0</accession>
<name>D6RNG0_COPC7</name>
<dbReference type="EMBL" id="AACS02000007">
    <property type="protein sequence ID" value="EFI27273.1"/>
    <property type="molecule type" value="Genomic_DNA"/>
</dbReference>
<feature type="region of interest" description="Disordered" evidence="1">
    <location>
        <begin position="165"/>
        <end position="193"/>
    </location>
</feature>
<keyword evidence="3" id="KW-1185">Reference proteome</keyword>
<evidence type="ECO:0000256" key="1">
    <source>
        <dbReference type="SAM" id="MobiDB-lite"/>
    </source>
</evidence>
<feature type="region of interest" description="Disordered" evidence="1">
    <location>
        <begin position="262"/>
        <end position="284"/>
    </location>
</feature>
<dbReference type="HOGENOM" id="CLU_855340_0_0_1"/>
<dbReference type="InParanoid" id="D6RNG0"/>
<evidence type="ECO:0000313" key="2">
    <source>
        <dbReference type="EMBL" id="EFI27273.1"/>
    </source>
</evidence>
<feature type="compositionally biased region" description="Low complexity" evidence="1">
    <location>
        <begin position="176"/>
        <end position="187"/>
    </location>
</feature>
<feature type="compositionally biased region" description="Low complexity" evidence="1">
    <location>
        <begin position="1"/>
        <end position="10"/>
    </location>
</feature>
<feature type="compositionally biased region" description="Low complexity" evidence="1">
    <location>
        <begin position="262"/>
        <end position="280"/>
    </location>
</feature>
<dbReference type="VEuPathDB" id="FungiDB:CC1G_14744"/>
<dbReference type="Proteomes" id="UP000001861">
    <property type="component" value="Unassembled WGS sequence"/>
</dbReference>
<dbReference type="RefSeq" id="XP_002910767.1">
    <property type="nucleotide sequence ID" value="XM_002910721.1"/>
</dbReference>
<dbReference type="KEGG" id="cci:CC1G_14744"/>
<protein>
    <submittedName>
        <fullName evidence="2">Uncharacterized protein</fullName>
    </submittedName>
</protein>
<feature type="region of interest" description="Disordered" evidence="1">
    <location>
        <begin position="1"/>
        <end position="21"/>
    </location>
</feature>
<reference evidence="2 3" key="1">
    <citation type="journal article" date="2010" name="Proc. Natl. Acad. Sci. U.S.A.">
        <title>Insights into evolution of multicellular fungi from the assembled chromosomes of the mushroom Coprinopsis cinerea (Coprinus cinereus).</title>
        <authorList>
            <person name="Stajich J.E."/>
            <person name="Wilke S.K."/>
            <person name="Ahren D."/>
            <person name="Au C.H."/>
            <person name="Birren B.W."/>
            <person name="Borodovsky M."/>
            <person name="Burns C."/>
            <person name="Canback B."/>
            <person name="Casselton L.A."/>
            <person name="Cheng C.K."/>
            <person name="Deng J."/>
            <person name="Dietrich F.S."/>
            <person name="Fargo D.C."/>
            <person name="Farman M.L."/>
            <person name="Gathman A.C."/>
            <person name="Goldberg J."/>
            <person name="Guigo R."/>
            <person name="Hoegger P.J."/>
            <person name="Hooker J.B."/>
            <person name="Huggins A."/>
            <person name="James T.Y."/>
            <person name="Kamada T."/>
            <person name="Kilaru S."/>
            <person name="Kodira C."/>
            <person name="Kues U."/>
            <person name="Kupfer D."/>
            <person name="Kwan H.S."/>
            <person name="Lomsadze A."/>
            <person name="Li W."/>
            <person name="Lilly W.W."/>
            <person name="Ma L.J."/>
            <person name="Mackey A.J."/>
            <person name="Manning G."/>
            <person name="Martin F."/>
            <person name="Muraguchi H."/>
            <person name="Natvig D.O."/>
            <person name="Palmerini H."/>
            <person name="Ramesh M.A."/>
            <person name="Rehmeyer C.J."/>
            <person name="Roe B.A."/>
            <person name="Shenoy N."/>
            <person name="Stanke M."/>
            <person name="Ter-Hovhannisyan V."/>
            <person name="Tunlid A."/>
            <person name="Velagapudi R."/>
            <person name="Vision T.J."/>
            <person name="Zeng Q."/>
            <person name="Zolan M.E."/>
            <person name="Pukkila P.J."/>
        </authorList>
    </citation>
    <scope>NUCLEOTIDE SEQUENCE [LARGE SCALE GENOMIC DNA]</scope>
    <source>
        <strain evidence="3">Okayama-7 / 130 / ATCC MYA-4618 / FGSC 9003</strain>
    </source>
</reference>
<sequence length="325" mass="35629">MGTTKPTTSRPSKKLTRRYPKSIMQAPSLSSSYIDNKLRQETRETKVRCDTKRLEEFMKLIEGALEDGRGAGIRMRAPSEIEAEIEELVKHFADKVVLGGEMEGLVKQFARKWPLPLGGQHVYHCPGLALEPGSLGQYLLFKISTSSSNASSDFNFKMATQPNITSSPSTCNIGASSPSSTPSQPTSPTLPPNFEEQIDLLLEITANRAEIFEGVDLEAELAKLQLEESQREGLSSPKKILLRTRSITRKIAQQAGSGIRYASARRGSTSSLGSSVSLPSTPDPSGFSIRDLQEMRKMNLSPVCKQLKALKKREDMVLSAITAGR</sequence>
<comment type="caution">
    <text evidence="2">The sequence shown here is derived from an EMBL/GenBank/DDBJ whole genome shotgun (WGS) entry which is preliminary data.</text>
</comment>
<dbReference type="AlphaFoldDB" id="D6RNG0"/>
<gene>
    <name evidence="2" type="ORF">CC1G_14744</name>
</gene>
<proteinExistence type="predicted"/>
<feature type="compositionally biased region" description="Polar residues" evidence="1">
    <location>
        <begin position="165"/>
        <end position="175"/>
    </location>
</feature>
<organism evidence="2 3">
    <name type="scientific">Coprinopsis cinerea (strain Okayama-7 / 130 / ATCC MYA-4618 / FGSC 9003)</name>
    <name type="common">Inky cap fungus</name>
    <name type="synonym">Hormographiella aspergillata</name>
    <dbReference type="NCBI Taxonomy" id="240176"/>
    <lineage>
        <taxon>Eukaryota</taxon>
        <taxon>Fungi</taxon>
        <taxon>Dikarya</taxon>
        <taxon>Basidiomycota</taxon>
        <taxon>Agaricomycotina</taxon>
        <taxon>Agaricomycetes</taxon>
        <taxon>Agaricomycetidae</taxon>
        <taxon>Agaricales</taxon>
        <taxon>Agaricineae</taxon>
        <taxon>Psathyrellaceae</taxon>
        <taxon>Coprinopsis</taxon>
    </lineage>
</organism>
<dbReference type="GeneID" id="9378353"/>